<evidence type="ECO:0000256" key="1">
    <source>
        <dbReference type="SAM" id="MobiDB-lite"/>
    </source>
</evidence>
<sequence>MASWTDILLLVVILATVGGVVYGIVFVSQTLSSSMESTKAKLKDRGLDISKSGVSVKTSGRVERDDYIDATQRGFIKAMNAGSFRKDAHPSPSVHGSASTPERKDSTASLDEKKKRKLFGRK</sequence>
<gene>
    <name evidence="2" type="ORF">BD626DRAFT_555377</name>
</gene>
<protein>
    <submittedName>
        <fullName evidence="2">Uncharacterized protein</fullName>
    </submittedName>
</protein>
<feature type="compositionally biased region" description="Basic and acidic residues" evidence="1">
    <location>
        <begin position="101"/>
        <end position="113"/>
    </location>
</feature>
<comment type="caution">
    <text evidence="2">The sequence shown here is derived from an EMBL/GenBank/DDBJ whole genome shotgun (WGS) entry which is preliminary data.</text>
</comment>
<organism evidence="2 3">
    <name type="scientific">Schizophyllum amplum</name>
    <dbReference type="NCBI Taxonomy" id="97359"/>
    <lineage>
        <taxon>Eukaryota</taxon>
        <taxon>Fungi</taxon>
        <taxon>Dikarya</taxon>
        <taxon>Basidiomycota</taxon>
        <taxon>Agaricomycotina</taxon>
        <taxon>Agaricomycetes</taxon>
        <taxon>Agaricomycetidae</taxon>
        <taxon>Agaricales</taxon>
        <taxon>Schizophyllaceae</taxon>
        <taxon>Schizophyllum</taxon>
    </lineage>
</organism>
<reference evidence="2 3" key="1">
    <citation type="journal article" date="2019" name="New Phytol.">
        <title>Comparative genomics reveals unique wood-decay strategies and fruiting body development in the Schizophyllaceae.</title>
        <authorList>
            <person name="Almasi E."/>
            <person name="Sahu N."/>
            <person name="Krizsan K."/>
            <person name="Balint B."/>
            <person name="Kovacs G.M."/>
            <person name="Kiss B."/>
            <person name="Cseklye J."/>
            <person name="Drula E."/>
            <person name="Henrissat B."/>
            <person name="Nagy I."/>
            <person name="Chovatia M."/>
            <person name="Adam C."/>
            <person name="LaButti K."/>
            <person name="Lipzen A."/>
            <person name="Riley R."/>
            <person name="Grigoriev I.V."/>
            <person name="Nagy L.G."/>
        </authorList>
    </citation>
    <scope>NUCLEOTIDE SEQUENCE [LARGE SCALE GENOMIC DNA]</scope>
    <source>
        <strain evidence="2 3">NL-1724</strain>
    </source>
</reference>
<accession>A0A550CNY3</accession>
<feature type="region of interest" description="Disordered" evidence="1">
    <location>
        <begin position="81"/>
        <end position="122"/>
    </location>
</feature>
<name>A0A550CNY3_9AGAR</name>
<dbReference type="Proteomes" id="UP000320762">
    <property type="component" value="Unassembled WGS sequence"/>
</dbReference>
<dbReference type="EMBL" id="VDMD01000003">
    <property type="protein sequence ID" value="TRM66520.1"/>
    <property type="molecule type" value="Genomic_DNA"/>
</dbReference>
<proteinExistence type="predicted"/>
<dbReference type="AlphaFoldDB" id="A0A550CNY3"/>
<evidence type="ECO:0000313" key="2">
    <source>
        <dbReference type="EMBL" id="TRM66520.1"/>
    </source>
</evidence>
<keyword evidence="3" id="KW-1185">Reference proteome</keyword>
<dbReference type="OrthoDB" id="2505950at2759"/>
<evidence type="ECO:0000313" key="3">
    <source>
        <dbReference type="Proteomes" id="UP000320762"/>
    </source>
</evidence>